<name>A0ABY7QTR7_9FIRM</name>
<keyword evidence="1" id="KW-0732">Signal</keyword>
<sequence>MKKLITLSLLCLALAGCNKANAPANSDDAPTNAPVTNENANAPATEAVLNNEADIIASYFGSSDAFEVREVYYPATEADVEADTTLTETEKSELLATKPTIKAELYVIYTGEPVDFQDIVEVNFDYTAAPLYSAGTGDLKKEDVIRKLSGGEPLMVTYLPDDAESELKDVGSTTLTISSAAYPVFNATIELTNAK</sequence>
<proteinExistence type="predicted"/>
<evidence type="ECO:0000256" key="1">
    <source>
        <dbReference type="SAM" id="SignalP"/>
    </source>
</evidence>
<dbReference type="PROSITE" id="PS51257">
    <property type="entry name" value="PROKAR_LIPOPROTEIN"/>
    <property type="match status" value="1"/>
</dbReference>
<evidence type="ECO:0000313" key="3">
    <source>
        <dbReference type="Proteomes" id="UP001210339"/>
    </source>
</evidence>
<keyword evidence="3" id="KW-1185">Reference proteome</keyword>
<reference evidence="2 3" key="1">
    <citation type="submission" date="2023-01" db="EMBL/GenBank/DDBJ databases">
        <authorList>
            <person name="Lee S.H."/>
            <person name="Jung H.S."/>
            <person name="Yun J.U."/>
        </authorList>
    </citation>
    <scope>NUCLEOTIDE SEQUENCE [LARGE SCALE GENOMIC DNA]</scope>
    <source>
        <strain evidence="2 3">CBA3646</strain>
    </source>
</reference>
<dbReference type="Proteomes" id="UP001210339">
    <property type="component" value="Chromosome"/>
</dbReference>
<organism evidence="2 3">
    <name type="scientific">Peptoniphilus equinus</name>
    <dbReference type="NCBI Taxonomy" id="3016343"/>
    <lineage>
        <taxon>Bacteria</taxon>
        <taxon>Bacillati</taxon>
        <taxon>Bacillota</taxon>
        <taxon>Tissierellia</taxon>
        <taxon>Tissierellales</taxon>
        <taxon>Peptoniphilaceae</taxon>
        <taxon>Peptoniphilus</taxon>
    </lineage>
</organism>
<dbReference type="EMBL" id="CP115667">
    <property type="protein sequence ID" value="WBW50179.1"/>
    <property type="molecule type" value="Genomic_DNA"/>
</dbReference>
<feature type="signal peptide" evidence="1">
    <location>
        <begin position="1"/>
        <end position="22"/>
    </location>
</feature>
<feature type="chain" id="PRO_5046330094" description="Lipoprotein" evidence="1">
    <location>
        <begin position="23"/>
        <end position="195"/>
    </location>
</feature>
<accession>A0ABY7QTR7</accession>
<evidence type="ECO:0008006" key="4">
    <source>
        <dbReference type="Google" id="ProtNLM"/>
    </source>
</evidence>
<dbReference type="RefSeq" id="WP_271191710.1">
    <property type="nucleotide sequence ID" value="NZ_CP115667.1"/>
</dbReference>
<evidence type="ECO:0000313" key="2">
    <source>
        <dbReference type="EMBL" id="WBW50179.1"/>
    </source>
</evidence>
<gene>
    <name evidence="2" type="ORF">O6R05_01065</name>
</gene>
<protein>
    <recommendedName>
        <fullName evidence="4">Lipoprotein</fullName>
    </recommendedName>
</protein>